<dbReference type="Proteomes" id="UP000565579">
    <property type="component" value="Unassembled WGS sequence"/>
</dbReference>
<proteinExistence type="predicted"/>
<evidence type="ECO:0000313" key="2">
    <source>
        <dbReference type="Proteomes" id="UP000565579"/>
    </source>
</evidence>
<protein>
    <submittedName>
        <fullName evidence="1">Uncharacterized protein</fullName>
    </submittedName>
</protein>
<sequence>MKSQARRVSVCERGKSAGRSLGRRIKAGLFEDLHTVDGATLIPSVVSLPVAPAGVLSNQAQNVGADGVDCGWAAPGPLRPADTSVTLPRQIAVPVRDGDLVAQGESLDALVPSADGRQP</sequence>
<organism evidence="1 2">
    <name type="scientific">Nonomuraea rubra</name>
    <dbReference type="NCBI Taxonomy" id="46180"/>
    <lineage>
        <taxon>Bacteria</taxon>
        <taxon>Bacillati</taxon>
        <taxon>Actinomycetota</taxon>
        <taxon>Actinomycetes</taxon>
        <taxon>Streptosporangiales</taxon>
        <taxon>Streptosporangiaceae</taxon>
        <taxon>Nonomuraea</taxon>
    </lineage>
</organism>
<reference evidence="1 2" key="1">
    <citation type="submission" date="2020-08" db="EMBL/GenBank/DDBJ databases">
        <title>Sequencing the genomes of 1000 actinobacteria strains.</title>
        <authorList>
            <person name="Klenk H.-P."/>
        </authorList>
    </citation>
    <scope>NUCLEOTIDE SEQUENCE [LARGE SCALE GENOMIC DNA]</scope>
    <source>
        <strain evidence="1 2">DSM 43768</strain>
    </source>
</reference>
<accession>A0A7X0NPD7</accession>
<keyword evidence="2" id="KW-1185">Reference proteome</keyword>
<comment type="caution">
    <text evidence="1">The sequence shown here is derived from an EMBL/GenBank/DDBJ whole genome shotgun (WGS) entry which is preliminary data.</text>
</comment>
<dbReference type="RefSeq" id="WP_185101805.1">
    <property type="nucleotide sequence ID" value="NZ_BAAAXY010000222.1"/>
</dbReference>
<evidence type="ECO:0000313" key="1">
    <source>
        <dbReference type="EMBL" id="MBB6547117.1"/>
    </source>
</evidence>
<dbReference type="AlphaFoldDB" id="A0A7X0NPD7"/>
<name>A0A7X0NPD7_9ACTN</name>
<gene>
    <name evidence="1" type="ORF">HD593_001912</name>
</gene>
<dbReference type="EMBL" id="JACHMI010000001">
    <property type="protein sequence ID" value="MBB6547117.1"/>
    <property type="molecule type" value="Genomic_DNA"/>
</dbReference>